<accession>A0A9Q9VG10</accession>
<gene>
    <name evidence="1" type="primary">LOC109101744</name>
</gene>
<organism evidence="1">
    <name type="scientific">Cyprinus carpio</name>
    <name type="common">Common carp</name>
    <dbReference type="NCBI Taxonomy" id="7962"/>
    <lineage>
        <taxon>Eukaryota</taxon>
        <taxon>Metazoa</taxon>
        <taxon>Chordata</taxon>
        <taxon>Craniata</taxon>
        <taxon>Vertebrata</taxon>
        <taxon>Euteleostomi</taxon>
        <taxon>Actinopterygii</taxon>
        <taxon>Neopterygii</taxon>
        <taxon>Teleostei</taxon>
        <taxon>Ostariophysi</taxon>
        <taxon>Cypriniformes</taxon>
        <taxon>Cyprinidae</taxon>
        <taxon>Cyprininae</taxon>
        <taxon>Cyprinus</taxon>
    </lineage>
</organism>
<name>A0A9Q9VG10_CYPCA</name>
<dbReference type="PANTHER" id="PTHR32193:SF5">
    <property type="entry name" value="RGCC PROTEIN"/>
    <property type="match status" value="1"/>
</dbReference>
<proteinExistence type="predicted"/>
<dbReference type="PANTHER" id="PTHR32193">
    <property type="entry name" value="REGULATOR OF CELL CYCLE RGCC"/>
    <property type="match status" value="1"/>
</dbReference>
<protein>
    <submittedName>
        <fullName evidence="1">Regulator of cell cycle RGCC-like</fullName>
    </submittedName>
</protein>
<dbReference type="AlphaFoldDB" id="A0A9Q9VG10"/>
<reference evidence="1" key="1">
    <citation type="submission" date="2025-08" db="UniProtKB">
        <authorList>
            <consortium name="RefSeq"/>
        </authorList>
    </citation>
    <scope>IDENTIFICATION</scope>
    <source>
        <tissue evidence="1">Muscle</tissue>
    </source>
</reference>
<dbReference type="GeneID" id="109101744"/>
<dbReference type="KEGG" id="ccar:109101744"/>
<dbReference type="Proteomes" id="UP001155660">
    <property type="component" value="Chromosome B14"/>
</dbReference>
<dbReference type="Pfam" id="PF15151">
    <property type="entry name" value="RGCC"/>
    <property type="match status" value="1"/>
</dbReference>
<dbReference type="GO" id="GO:0051726">
    <property type="term" value="P:regulation of cell cycle"/>
    <property type="evidence" value="ECO:0007669"/>
    <property type="project" value="InterPro"/>
</dbReference>
<dbReference type="InterPro" id="IPR029252">
    <property type="entry name" value="RGCC"/>
</dbReference>
<dbReference type="RefSeq" id="XP_018970696.1">
    <property type="nucleotide sequence ID" value="XM_019115151.2"/>
</dbReference>
<sequence length="127" mass="14023">MGTHRTNLRISLHFPALFTENHRMSAANCSELDLELGDLLQEFNDVVEELSTPHASEHVLGDVQRHTAATDGDDSDYCSEASLVNSLNVSQEELNISSMTTASKARLGDTSDLQSFIENLDRELAEM</sequence>
<evidence type="ECO:0000313" key="1">
    <source>
        <dbReference type="RefSeq" id="XP_018970696.1"/>
    </source>
</evidence>
<dbReference type="OrthoDB" id="9887289at2759"/>